<accession>A0A645B2L9</accession>
<protein>
    <submittedName>
        <fullName evidence="1">Uncharacterized protein</fullName>
    </submittedName>
</protein>
<dbReference type="EMBL" id="VSSQ01017237">
    <property type="protein sequence ID" value="MPM59328.1"/>
    <property type="molecule type" value="Genomic_DNA"/>
</dbReference>
<sequence length="55" mass="6556">MDVFEARIQEAMKSTNNIKEMILFTKVSIMLRDINSMKYDENIKSDLYQFLTIFS</sequence>
<reference evidence="1" key="1">
    <citation type="submission" date="2019-08" db="EMBL/GenBank/DDBJ databases">
        <authorList>
            <person name="Kucharzyk K."/>
            <person name="Murdoch R.W."/>
            <person name="Higgins S."/>
            <person name="Loffler F."/>
        </authorList>
    </citation>
    <scope>NUCLEOTIDE SEQUENCE</scope>
</reference>
<gene>
    <name evidence="1" type="ORF">SDC9_106168</name>
</gene>
<evidence type="ECO:0000313" key="1">
    <source>
        <dbReference type="EMBL" id="MPM59328.1"/>
    </source>
</evidence>
<name>A0A645B2L9_9ZZZZ</name>
<proteinExistence type="predicted"/>
<comment type="caution">
    <text evidence="1">The sequence shown here is derived from an EMBL/GenBank/DDBJ whole genome shotgun (WGS) entry which is preliminary data.</text>
</comment>
<organism evidence="1">
    <name type="scientific">bioreactor metagenome</name>
    <dbReference type="NCBI Taxonomy" id="1076179"/>
    <lineage>
        <taxon>unclassified sequences</taxon>
        <taxon>metagenomes</taxon>
        <taxon>ecological metagenomes</taxon>
    </lineage>
</organism>
<dbReference type="AlphaFoldDB" id="A0A645B2L9"/>